<keyword evidence="3" id="KW-1185">Reference proteome</keyword>
<comment type="caution">
    <text evidence="2">The sequence shown here is derived from an EMBL/GenBank/DDBJ whole genome shotgun (WGS) entry which is preliminary data.</text>
</comment>
<reference evidence="2 3" key="1">
    <citation type="submission" date="2017-01" db="EMBL/GenBank/DDBJ databases">
        <authorList>
            <person name="Varghese N."/>
            <person name="Submissions S."/>
        </authorList>
    </citation>
    <scope>NUCLEOTIDE SEQUENCE [LARGE SCALE GENOMIC DNA]</scope>
    <source>
        <strain evidence="2 3">DSM 2061</strain>
    </source>
</reference>
<feature type="transmembrane region" description="Helical" evidence="1">
    <location>
        <begin position="32"/>
        <end position="51"/>
    </location>
</feature>
<organism evidence="2 3">
    <name type="scientific">Zobellia uliginosa</name>
    <dbReference type="NCBI Taxonomy" id="143224"/>
    <lineage>
        <taxon>Bacteria</taxon>
        <taxon>Pseudomonadati</taxon>
        <taxon>Bacteroidota</taxon>
        <taxon>Flavobacteriia</taxon>
        <taxon>Flavobacteriales</taxon>
        <taxon>Flavobacteriaceae</taxon>
        <taxon>Zobellia</taxon>
    </lineage>
</organism>
<keyword evidence="1" id="KW-0472">Membrane</keyword>
<keyword evidence="1" id="KW-1133">Transmembrane helix</keyword>
<dbReference type="Proteomes" id="UP000185728">
    <property type="component" value="Unassembled WGS sequence"/>
</dbReference>
<protein>
    <submittedName>
        <fullName evidence="2">Uncharacterized protein</fullName>
    </submittedName>
</protein>
<gene>
    <name evidence="2" type="ORF">SAMN05421766_103361</name>
</gene>
<evidence type="ECO:0000256" key="1">
    <source>
        <dbReference type="SAM" id="Phobius"/>
    </source>
</evidence>
<keyword evidence="1" id="KW-0812">Transmembrane</keyword>
<accession>A0ABY1KR99</accession>
<dbReference type="EMBL" id="FTOB01000003">
    <property type="protein sequence ID" value="SIS68368.1"/>
    <property type="molecule type" value="Genomic_DNA"/>
</dbReference>
<name>A0ABY1KR99_9FLAO</name>
<sequence length="56" mass="6803">MWGFSLIFYNHLLIFLLRNNTSNFMKTKDKLTYVYVAFNVIFIIVMAIFLYKNQPF</sequence>
<evidence type="ECO:0000313" key="2">
    <source>
        <dbReference type="EMBL" id="SIS68368.1"/>
    </source>
</evidence>
<evidence type="ECO:0000313" key="3">
    <source>
        <dbReference type="Proteomes" id="UP000185728"/>
    </source>
</evidence>
<proteinExistence type="predicted"/>